<dbReference type="SUPFAM" id="SSF52047">
    <property type="entry name" value="RNI-like"/>
    <property type="match status" value="1"/>
</dbReference>
<sequence>MVDMTGCASLVMRVENALDAKRVRRVTRSPPDQWSAIRTTLRPRSTTPDILVAVMLHEDAMYDRVVSRALSDCSPCITTLHLTHQTNGFYDCMQELFTVLAGMPALQDLDLGAASLIDGKELALLPLARPTFRLRRLVLGCSFARWMILIAHSADTLVDLTLVHEEYFSFYELAADDGAAGQEHEQLRSCVRSVRHLRVPRGIPDGDFIAICSSLRSLACSFSGLTIEELDNMVQSLQRPLQHLTLQVSELDEETVGDMERFLHADVFPQLRTLHVEISWTDDEEGERRASERLSRWCSEQRIRVVLTRIYLPWL</sequence>
<protein>
    <recommendedName>
        <fullName evidence="3">F-box domain-containing protein</fullName>
    </recommendedName>
</protein>
<gene>
    <name evidence="1" type="ORF">EXIGLDRAFT_731898</name>
</gene>
<name>A0A165BQE8_EXIGL</name>
<dbReference type="InterPro" id="IPR032675">
    <property type="entry name" value="LRR_dom_sf"/>
</dbReference>
<dbReference type="Proteomes" id="UP000077266">
    <property type="component" value="Unassembled WGS sequence"/>
</dbReference>
<evidence type="ECO:0000313" key="1">
    <source>
        <dbReference type="EMBL" id="KZV81064.1"/>
    </source>
</evidence>
<evidence type="ECO:0000313" key="2">
    <source>
        <dbReference type="Proteomes" id="UP000077266"/>
    </source>
</evidence>
<dbReference type="InParanoid" id="A0A165BQE8"/>
<evidence type="ECO:0008006" key="3">
    <source>
        <dbReference type="Google" id="ProtNLM"/>
    </source>
</evidence>
<dbReference type="Gene3D" id="3.80.10.10">
    <property type="entry name" value="Ribonuclease Inhibitor"/>
    <property type="match status" value="1"/>
</dbReference>
<keyword evidence="2" id="KW-1185">Reference proteome</keyword>
<accession>A0A165BQE8</accession>
<proteinExistence type="predicted"/>
<organism evidence="1 2">
    <name type="scientific">Exidia glandulosa HHB12029</name>
    <dbReference type="NCBI Taxonomy" id="1314781"/>
    <lineage>
        <taxon>Eukaryota</taxon>
        <taxon>Fungi</taxon>
        <taxon>Dikarya</taxon>
        <taxon>Basidiomycota</taxon>
        <taxon>Agaricomycotina</taxon>
        <taxon>Agaricomycetes</taxon>
        <taxon>Auriculariales</taxon>
        <taxon>Exidiaceae</taxon>
        <taxon>Exidia</taxon>
    </lineage>
</organism>
<dbReference type="AlphaFoldDB" id="A0A165BQE8"/>
<dbReference type="EMBL" id="KV426422">
    <property type="protein sequence ID" value="KZV81064.1"/>
    <property type="molecule type" value="Genomic_DNA"/>
</dbReference>
<reference evidence="1 2" key="1">
    <citation type="journal article" date="2016" name="Mol. Biol. Evol.">
        <title>Comparative Genomics of Early-Diverging Mushroom-Forming Fungi Provides Insights into the Origins of Lignocellulose Decay Capabilities.</title>
        <authorList>
            <person name="Nagy L.G."/>
            <person name="Riley R."/>
            <person name="Tritt A."/>
            <person name="Adam C."/>
            <person name="Daum C."/>
            <person name="Floudas D."/>
            <person name="Sun H."/>
            <person name="Yadav J.S."/>
            <person name="Pangilinan J."/>
            <person name="Larsson K.H."/>
            <person name="Matsuura K."/>
            <person name="Barry K."/>
            <person name="Labutti K."/>
            <person name="Kuo R."/>
            <person name="Ohm R.A."/>
            <person name="Bhattacharya S.S."/>
            <person name="Shirouzu T."/>
            <person name="Yoshinaga Y."/>
            <person name="Martin F.M."/>
            <person name="Grigoriev I.V."/>
            <person name="Hibbett D.S."/>
        </authorList>
    </citation>
    <scope>NUCLEOTIDE SEQUENCE [LARGE SCALE GENOMIC DNA]</scope>
    <source>
        <strain evidence="1 2">HHB12029</strain>
    </source>
</reference>